<evidence type="ECO:0000313" key="1">
    <source>
        <dbReference type="EMBL" id="VDP93688.1"/>
    </source>
</evidence>
<name>A0A183BB31_9TREM</name>
<evidence type="ECO:0000313" key="3">
    <source>
        <dbReference type="WBParaSite" id="ECPE_0001645901-mRNA-1"/>
    </source>
</evidence>
<dbReference type="WBParaSite" id="ECPE_0001645901-mRNA-1">
    <property type="protein sequence ID" value="ECPE_0001645901-mRNA-1"/>
    <property type="gene ID" value="ECPE_0001645901"/>
</dbReference>
<gene>
    <name evidence="1" type="ORF">ECPE_LOCUS16416</name>
</gene>
<keyword evidence="2" id="KW-1185">Reference proteome</keyword>
<protein>
    <submittedName>
        <fullName evidence="1 3">Uncharacterized protein</fullName>
    </submittedName>
</protein>
<evidence type="ECO:0000313" key="2">
    <source>
        <dbReference type="Proteomes" id="UP000272942"/>
    </source>
</evidence>
<reference evidence="1 2" key="2">
    <citation type="submission" date="2018-11" db="EMBL/GenBank/DDBJ databases">
        <authorList>
            <consortium name="Pathogen Informatics"/>
        </authorList>
    </citation>
    <scope>NUCLEOTIDE SEQUENCE [LARGE SCALE GENOMIC DNA]</scope>
    <source>
        <strain evidence="1 2">Egypt</strain>
    </source>
</reference>
<dbReference type="AlphaFoldDB" id="A0A183BB31"/>
<proteinExistence type="predicted"/>
<dbReference type="Proteomes" id="UP000272942">
    <property type="component" value="Unassembled WGS sequence"/>
</dbReference>
<reference evidence="3" key="1">
    <citation type="submission" date="2016-06" db="UniProtKB">
        <authorList>
            <consortium name="WormBaseParasite"/>
        </authorList>
    </citation>
    <scope>IDENTIFICATION</scope>
</reference>
<dbReference type="EMBL" id="UZAN01064232">
    <property type="protein sequence ID" value="VDP93688.1"/>
    <property type="molecule type" value="Genomic_DNA"/>
</dbReference>
<organism evidence="3">
    <name type="scientific">Echinostoma caproni</name>
    <dbReference type="NCBI Taxonomy" id="27848"/>
    <lineage>
        <taxon>Eukaryota</taxon>
        <taxon>Metazoa</taxon>
        <taxon>Spiralia</taxon>
        <taxon>Lophotrochozoa</taxon>
        <taxon>Platyhelminthes</taxon>
        <taxon>Trematoda</taxon>
        <taxon>Digenea</taxon>
        <taxon>Plagiorchiida</taxon>
        <taxon>Echinostomata</taxon>
        <taxon>Echinostomatoidea</taxon>
        <taxon>Echinostomatidae</taxon>
        <taxon>Echinostoma</taxon>
    </lineage>
</organism>
<sequence length="190" mass="21609">MPMEEIIFLPEEVEKTLVSLYRGKAAGPNEIHSALLRPLRKGVRNFVRELRRLVSRTWENDSPSELKTLLEQLVEESISNNIRRHLLLNPPPDLKMAVKRVEDLEKLEAATAALRECLAVGHDGAQEVGHQHSIDSEALWAQIRAPEFMPEDSEAFLALLGSRFHEARITEQLSRHHKLLSAVSRDMIIT</sequence>
<accession>A0A183BB31</accession>